<feature type="compositionally biased region" description="Pro residues" evidence="1">
    <location>
        <begin position="151"/>
        <end position="175"/>
    </location>
</feature>
<dbReference type="GO" id="GO:0000813">
    <property type="term" value="C:ESCRT I complex"/>
    <property type="evidence" value="ECO:0007669"/>
    <property type="project" value="InterPro"/>
</dbReference>
<feature type="compositionally biased region" description="Basic and acidic residues" evidence="1">
    <location>
        <begin position="97"/>
        <end position="108"/>
    </location>
</feature>
<proteinExistence type="predicted"/>
<gene>
    <name evidence="3" type="primary">UBAP1L_1</name>
    <name evidence="3" type="ORF">N1851_026683</name>
</gene>
<dbReference type="GO" id="GO:0043162">
    <property type="term" value="P:ubiquitin-dependent protein catabolic process via the multivesicular body sorting pathway"/>
    <property type="evidence" value="ECO:0007669"/>
    <property type="project" value="InterPro"/>
</dbReference>
<comment type="caution">
    <text evidence="3">The sequence shown here is derived from an EMBL/GenBank/DDBJ whole genome shotgun (WGS) entry which is preliminary data.</text>
</comment>
<reference evidence="3" key="1">
    <citation type="journal article" date="2023" name="Front. Mar. Sci.">
        <title>A new Merluccius polli reference genome to investigate the effects of global change in West African waters.</title>
        <authorList>
            <person name="Mateo J.L."/>
            <person name="Blanco-Fernandez C."/>
            <person name="Garcia-Vazquez E."/>
            <person name="Machado-Schiaffino G."/>
        </authorList>
    </citation>
    <scope>NUCLEOTIDE SEQUENCE</scope>
    <source>
        <strain evidence="3">C29</strain>
        <tissue evidence="3">Fin</tissue>
    </source>
</reference>
<dbReference type="Proteomes" id="UP001174136">
    <property type="component" value="Unassembled WGS sequence"/>
</dbReference>
<dbReference type="Pfam" id="PF21267">
    <property type="entry name" value="UBAP-1_UBA2"/>
    <property type="match status" value="1"/>
</dbReference>
<dbReference type="EMBL" id="JAOPHQ010004971">
    <property type="protein sequence ID" value="KAK0137128.1"/>
    <property type="molecule type" value="Genomic_DNA"/>
</dbReference>
<protein>
    <submittedName>
        <fullName evidence="3">Ubiquitin-associated protein 1-like</fullName>
    </submittedName>
</protein>
<dbReference type="InterPro" id="IPR042575">
    <property type="entry name" value="UBAP1_C"/>
</dbReference>
<dbReference type="PANTHER" id="PTHR15960">
    <property type="entry name" value="LD44032P"/>
    <property type="match status" value="1"/>
</dbReference>
<evidence type="ECO:0000259" key="2">
    <source>
        <dbReference type="PROSITE" id="PS50030"/>
    </source>
</evidence>
<dbReference type="GO" id="GO:0043130">
    <property type="term" value="F:ubiquitin binding"/>
    <property type="evidence" value="ECO:0007669"/>
    <property type="project" value="InterPro"/>
</dbReference>
<organism evidence="3 4">
    <name type="scientific">Merluccius polli</name>
    <name type="common">Benguela hake</name>
    <name type="synonym">Merluccius cadenati</name>
    <dbReference type="NCBI Taxonomy" id="89951"/>
    <lineage>
        <taxon>Eukaryota</taxon>
        <taxon>Metazoa</taxon>
        <taxon>Chordata</taxon>
        <taxon>Craniata</taxon>
        <taxon>Vertebrata</taxon>
        <taxon>Euteleostomi</taxon>
        <taxon>Actinopterygii</taxon>
        <taxon>Neopterygii</taxon>
        <taxon>Teleostei</taxon>
        <taxon>Neoteleostei</taxon>
        <taxon>Acanthomorphata</taxon>
        <taxon>Zeiogadaria</taxon>
        <taxon>Gadariae</taxon>
        <taxon>Gadiformes</taxon>
        <taxon>Gadoidei</taxon>
        <taxon>Merlucciidae</taxon>
        <taxon>Merluccius</taxon>
    </lineage>
</organism>
<feature type="region of interest" description="Disordered" evidence="1">
    <location>
        <begin position="96"/>
        <end position="203"/>
    </location>
</feature>
<dbReference type="AlphaFoldDB" id="A0AA47MBC5"/>
<keyword evidence="4" id="KW-1185">Reference proteome</keyword>
<dbReference type="Gene3D" id="1.20.120.1920">
    <property type="entry name" value="UBAP1 SOUBA domain"/>
    <property type="match status" value="1"/>
</dbReference>
<dbReference type="InterPro" id="IPR049467">
    <property type="entry name" value="UBAP-1-like_UBA2"/>
</dbReference>
<dbReference type="InterPro" id="IPR038870">
    <property type="entry name" value="UBAP1"/>
</dbReference>
<accession>A0AA47MBC5</accession>
<sequence>MSGLEGVPLKTPLWPFQEELGSVSPPEITLPDYLSILQDTQYEFSLENWVLTGLDGGVLRPPRPPAPRCSAGAAPPSSPPYWLLFSSPQQSRLASRCRSDFWEPDPRPRSNSLNPADLRSRPALAICGWDDGDGGGGAPVERAETRGALPATPPAPPPPREGPPPPREGPPPPREGPSGTAAGTESAPPPPHRSRYTAPHSVHPPVRFTPVVWQSVAHSPRSPSGGPLRAALKGSDSSWAELLSALSGEERTLLSAITDRGYPLRTALMALQRTGRRPPDQVRIQTTRPGDSSWIFSYLGACDHLCELGYDEAQVQEALEMFHNSETKAEEFLNLLNQFNEMGFQQSAIKEVLLVHDNHRERALEELMTHVA</sequence>
<evidence type="ECO:0000256" key="1">
    <source>
        <dbReference type="SAM" id="MobiDB-lite"/>
    </source>
</evidence>
<feature type="domain" description="UBA" evidence="2">
    <location>
        <begin position="327"/>
        <end position="370"/>
    </location>
</feature>
<dbReference type="InterPro" id="IPR015940">
    <property type="entry name" value="UBA"/>
</dbReference>
<dbReference type="PROSITE" id="PS50030">
    <property type="entry name" value="UBA"/>
    <property type="match status" value="1"/>
</dbReference>
<dbReference type="SUPFAM" id="SSF46934">
    <property type="entry name" value="UBA-like"/>
    <property type="match status" value="1"/>
</dbReference>
<evidence type="ECO:0000313" key="3">
    <source>
        <dbReference type="EMBL" id="KAK0137128.1"/>
    </source>
</evidence>
<dbReference type="PANTHER" id="PTHR15960:SF3">
    <property type="entry name" value="UBIQUITIN-ASSOCIATED PROTEIN 1-LIKE"/>
    <property type="match status" value="1"/>
</dbReference>
<dbReference type="CDD" id="cd14316">
    <property type="entry name" value="UBA2_UBAP1_like"/>
    <property type="match status" value="1"/>
</dbReference>
<evidence type="ECO:0000313" key="4">
    <source>
        <dbReference type="Proteomes" id="UP001174136"/>
    </source>
</evidence>
<dbReference type="InterPro" id="IPR009060">
    <property type="entry name" value="UBA-like_sf"/>
</dbReference>
<name>A0AA47MBC5_MERPO</name>